<evidence type="ECO:0000259" key="6">
    <source>
        <dbReference type="PROSITE" id="PS50048"/>
    </source>
</evidence>
<evidence type="ECO:0000313" key="8">
    <source>
        <dbReference type="Proteomes" id="UP000214365"/>
    </source>
</evidence>
<dbReference type="InterPro" id="IPR036864">
    <property type="entry name" value="Zn2-C6_fun-type_DNA-bd_sf"/>
</dbReference>
<evidence type="ECO:0000256" key="3">
    <source>
        <dbReference type="ARBA" id="ARBA00023163"/>
    </source>
</evidence>
<dbReference type="GO" id="GO:0000981">
    <property type="term" value="F:DNA-binding transcription factor activity, RNA polymerase II-specific"/>
    <property type="evidence" value="ECO:0007669"/>
    <property type="project" value="InterPro"/>
</dbReference>
<dbReference type="STRING" id="1441469.A0A225AX63"/>
<dbReference type="InterPro" id="IPR021858">
    <property type="entry name" value="Fun_TF"/>
</dbReference>
<dbReference type="InterPro" id="IPR001138">
    <property type="entry name" value="Zn2Cys6_DnaBD"/>
</dbReference>
<protein>
    <recommendedName>
        <fullName evidence="6">Zn(2)-C6 fungal-type domain-containing protein</fullName>
    </recommendedName>
</protein>
<dbReference type="InterPro" id="IPR052400">
    <property type="entry name" value="Zn2-C6_fungal_TF"/>
</dbReference>
<dbReference type="AlphaFoldDB" id="A0A225AX63"/>
<accession>A0A225AX63</accession>
<keyword evidence="1" id="KW-0805">Transcription regulation</keyword>
<dbReference type="PANTHER" id="PTHR47657">
    <property type="entry name" value="STEROL REGULATORY ELEMENT-BINDING PROTEIN ECM22"/>
    <property type="match status" value="1"/>
</dbReference>
<dbReference type="PROSITE" id="PS00463">
    <property type="entry name" value="ZN2_CY6_FUNGAL_1"/>
    <property type="match status" value="1"/>
</dbReference>
<sequence length="419" mass="47583">MSLNDQKDALNPTTDDPQSQRQQKSRKSYHKKSKTGCGTCRSRRVKCDEVHPICGNCVRYGVECFYDRFKPGYQYRHNTSSSSSPTPSNVATSRSPRHLLELQLMSQFITKTVDSLPTSTQPELAKVWREDAPRLAMKHPALLDTIFALASLHLTLTQPSSNCSDAHCQYMDSVLKAHREEIRNVTLSNADAVWFTSSLLRFTIFARLQERNIEPYTLPGEWLSLMSMAGSTFRSIWTCVRENPGSEKLVTMELFRASILAQEWHKQPDDVSPRAFAHLLERAMPRDELEPWGSEISETYAQAVEALGNIKYAIDSKQATKYVTMRLAAYLGLLPPKFGQLVLDKQPRALVIFAHYFTLMADYTDVWTIGATPQREITGLSSLIPEDWQPLMHWPLSVRDSIRSASNMEAINDLSQFTI</sequence>
<gene>
    <name evidence="7" type="ORF">UA08_05592</name>
</gene>
<dbReference type="PANTHER" id="PTHR47657:SF14">
    <property type="entry name" value="ZN(2)-C6 FUNGAL-TYPE DOMAIN-CONTAINING PROTEIN"/>
    <property type="match status" value="1"/>
</dbReference>
<keyword evidence="2" id="KW-0238">DNA-binding</keyword>
<dbReference type="GO" id="GO:0008270">
    <property type="term" value="F:zinc ion binding"/>
    <property type="evidence" value="ECO:0007669"/>
    <property type="project" value="InterPro"/>
</dbReference>
<reference evidence="7 8" key="1">
    <citation type="submission" date="2015-06" db="EMBL/GenBank/DDBJ databases">
        <title>Talaromyces atroroseus IBT 11181 draft genome.</title>
        <authorList>
            <person name="Rasmussen K.B."/>
            <person name="Rasmussen S."/>
            <person name="Petersen B."/>
            <person name="Sicheritz-Ponten T."/>
            <person name="Mortensen U.H."/>
            <person name="Thrane U."/>
        </authorList>
    </citation>
    <scope>NUCLEOTIDE SEQUENCE [LARGE SCALE GENOMIC DNA]</scope>
    <source>
        <strain evidence="7 8">IBT 11181</strain>
    </source>
</reference>
<evidence type="ECO:0000256" key="4">
    <source>
        <dbReference type="ARBA" id="ARBA00023242"/>
    </source>
</evidence>
<dbReference type="SUPFAM" id="SSF57701">
    <property type="entry name" value="Zn2/Cys6 DNA-binding domain"/>
    <property type="match status" value="1"/>
</dbReference>
<evidence type="ECO:0000256" key="5">
    <source>
        <dbReference type="SAM" id="MobiDB-lite"/>
    </source>
</evidence>
<dbReference type="EMBL" id="LFMY01000008">
    <property type="protein sequence ID" value="OKL59035.1"/>
    <property type="molecule type" value="Genomic_DNA"/>
</dbReference>
<dbReference type="Proteomes" id="UP000214365">
    <property type="component" value="Unassembled WGS sequence"/>
</dbReference>
<dbReference type="RefSeq" id="XP_020119156.1">
    <property type="nucleotide sequence ID" value="XM_020267879.1"/>
</dbReference>
<proteinExistence type="predicted"/>
<dbReference type="CDD" id="cd00067">
    <property type="entry name" value="GAL4"/>
    <property type="match status" value="1"/>
</dbReference>
<keyword evidence="8" id="KW-1185">Reference proteome</keyword>
<dbReference type="OrthoDB" id="3546279at2759"/>
<keyword evidence="3" id="KW-0804">Transcription</keyword>
<evidence type="ECO:0000256" key="2">
    <source>
        <dbReference type="ARBA" id="ARBA00023125"/>
    </source>
</evidence>
<dbReference type="PROSITE" id="PS50048">
    <property type="entry name" value="ZN2_CY6_FUNGAL_2"/>
    <property type="match status" value="1"/>
</dbReference>
<evidence type="ECO:0000256" key="1">
    <source>
        <dbReference type="ARBA" id="ARBA00023015"/>
    </source>
</evidence>
<dbReference type="SMART" id="SM00066">
    <property type="entry name" value="GAL4"/>
    <property type="match status" value="1"/>
</dbReference>
<feature type="region of interest" description="Disordered" evidence="5">
    <location>
        <begin position="1"/>
        <end position="38"/>
    </location>
</feature>
<dbReference type="Gene3D" id="4.10.240.10">
    <property type="entry name" value="Zn(2)-C6 fungal-type DNA-binding domain"/>
    <property type="match status" value="1"/>
</dbReference>
<comment type="caution">
    <text evidence="7">The sequence shown here is derived from an EMBL/GenBank/DDBJ whole genome shotgun (WGS) entry which is preliminary data.</text>
</comment>
<dbReference type="Pfam" id="PF00172">
    <property type="entry name" value="Zn_clus"/>
    <property type="match status" value="1"/>
</dbReference>
<feature type="compositionally biased region" description="Basic residues" evidence="5">
    <location>
        <begin position="23"/>
        <end position="34"/>
    </location>
</feature>
<dbReference type="GO" id="GO:0003677">
    <property type="term" value="F:DNA binding"/>
    <property type="evidence" value="ECO:0007669"/>
    <property type="project" value="UniProtKB-KW"/>
</dbReference>
<feature type="domain" description="Zn(2)-C6 fungal-type" evidence="6">
    <location>
        <begin position="36"/>
        <end position="66"/>
    </location>
</feature>
<keyword evidence="4" id="KW-0539">Nucleus</keyword>
<organism evidence="7 8">
    <name type="scientific">Talaromyces atroroseus</name>
    <dbReference type="NCBI Taxonomy" id="1441469"/>
    <lineage>
        <taxon>Eukaryota</taxon>
        <taxon>Fungi</taxon>
        <taxon>Dikarya</taxon>
        <taxon>Ascomycota</taxon>
        <taxon>Pezizomycotina</taxon>
        <taxon>Eurotiomycetes</taxon>
        <taxon>Eurotiomycetidae</taxon>
        <taxon>Eurotiales</taxon>
        <taxon>Trichocomaceae</taxon>
        <taxon>Talaromyces</taxon>
        <taxon>Talaromyces sect. Trachyspermi</taxon>
    </lineage>
</organism>
<evidence type="ECO:0000313" key="7">
    <source>
        <dbReference type="EMBL" id="OKL59035.1"/>
    </source>
</evidence>
<dbReference type="Pfam" id="PF11951">
    <property type="entry name" value="Fungal_trans_2"/>
    <property type="match status" value="1"/>
</dbReference>
<dbReference type="GeneID" id="31005348"/>
<name>A0A225AX63_TALAT</name>